<name>A0ABU9AM61_PSEA5</name>
<dbReference type="EMBL" id="JBBPIX010000032">
    <property type="protein sequence ID" value="MEK6467510.1"/>
    <property type="molecule type" value="Genomic_DNA"/>
</dbReference>
<sequence length="106" mass="11671">MSEAFEVSPDDPDGVAAAIERASKGSRVRVVRQGHAVADIVPIAAAGPGELRPERRDPRHDQVVRDHATRFGAPTLEHYRRIYATAGREWPGEDHIRAHYPVADVS</sequence>
<evidence type="ECO:0000313" key="1">
    <source>
        <dbReference type="EMBL" id="MEK6467510.1"/>
    </source>
</evidence>
<dbReference type="RefSeq" id="WP_346109098.1">
    <property type="nucleotide sequence ID" value="NZ_BAAAOD010000122.1"/>
</dbReference>
<reference evidence="1 2" key="1">
    <citation type="submission" date="2024-03" db="EMBL/GenBank/DDBJ databases">
        <title>Draft genome sequence of Pseudonocardia carboxydivorans JCM 14827.</title>
        <authorList>
            <person name="Duangmal K."/>
        </authorList>
    </citation>
    <scope>NUCLEOTIDE SEQUENCE [LARGE SCALE GENOMIC DNA]</scope>
    <source>
        <strain evidence="1 2">JCM 14827</strain>
    </source>
</reference>
<keyword evidence="2" id="KW-1185">Reference proteome</keyword>
<gene>
    <name evidence="1" type="ORF">WG925_27555</name>
</gene>
<comment type="caution">
    <text evidence="1">The sequence shown here is derived from an EMBL/GenBank/DDBJ whole genome shotgun (WGS) entry which is preliminary data.</text>
</comment>
<accession>A0ABU9AM61</accession>
<evidence type="ECO:0008006" key="3">
    <source>
        <dbReference type="Google" id="ProtNLM"/>
    </source>
</evidence>
<evidence type="ECO:0000313" key="2">
    <source>
        <dbReference type="Proteomes" id="UP001367513"/>
    </source>
</evidence>
<organism evidence="1 2">
    <name type="scientific">Pseudonocardia alni subsp. carboxydivorans</name>
    <dbReference type="NCBI Taxonomy" id="415010"/>
    <lineage>
        <taxon>Bacteria</taxon>
        <taxon>Bacillati</taxon>
        <taxon>Actinomycetota</taxon>
        <taxon>Actinomycetes</taxon>
        <taxon>Pseudonocardiales</taxon>
        <taxon>Pseudonocardiaceae</taxon>
        <taxon>Pseudonocardia</taxon>
    </lineage>
</organism>
<protein>
    <recommendedName>
        <fullName evidence="3">Prevent-host-death family protein</fullName>
    </recommendedName>
</protein>
<proteinExistence type="predicted"/>
<dbReference type="Proteomes" id="UP001367513">
    <property type="component" value="Unassembled WGS sequence"/>
</dbReference>